<dbReference type="EMBL" id="DS268482">
    <property type="protein sequence ID" value="EFP10114.1"/>
    <property type="molecule type" value="Genomic_DNA"/>
</dbReference>
<dbReference type="PANTHER" id="PTHR34602:SF1">
    <property type="entry name" value="NEMATODE SPECIFIC PEPTIDE FAMILY, GROUP E-RELATED"/>
    <property type="match status" value="1"/>
</dbReference>
<dbReference type="PANTHER" id="PTHR34602">
    <property type="entry name" value="NEMATODE SPECIFIC PEPTIDE FAMILY, GROUP E-RELATED"/>
    <property type="match status" value="1"/>
</dbReference>
<accession>E3MV73</accession>
<dbReference type="HOGENOM" id="CLU_187879_0_0_1"/>
<sequence length="89" mass="10325">MHSTVLLLFLILSVTLVTPQRPNRYQYYHQYPQQVYNQYYNNPYYSNPFGRQHVVHDVVADSVWGGPTSLGWAQVPRYASPQFSPVYGG</sequence>
<dbReference type="KEGG" id="crq:GCK72_007155"/>
<dbReference type="Proteomes" id="UP000008281">
    <property type="component" value="Unassembled WGS sequence"/>
</dbReference>
<dbReference type="eggNOG" id="ENOG502TKBT">
    <property type="taxonomic scope" value="Eukaryota"/>
</dbReference>
<dbReference type="OrthoDB" id="10447356at2759"/>
<dbReference type="CTD" id="9826186"/>
<dbReference type="FunCoup" id="E3MV73">
    <property type="interactions" value="426"/>
</dbReference>
<evidence type="ECO:0000313" key="1">
    <source>
        <dbReference type="EMBL" id="EFP10114.1"/>
    </source>
</evidence>
<dbReference type="AlphaFoldDB" id="E3MV73"/>
<reference evidence="1" key="1">
    <citation type="submission" date="2007-07" db="EMBL/GenBank/DDBJ databases">
        <title>PCAP assembly of the Caenorhabditis remanei genome.</title>
        <authorList>
            <consortium name="The Caenorhabditis remanei Sequencing Consortium"/>
            <person name="Wilson R.K."/>
        </authorList>
    </citation>
    <scope>NUCLEOTIDE SEQUENCE [LARGE SCALE GENOMIC DNA]</scope>
    <source>
        <strain evidence="1">PB4641</strain>
    </source>
</reference>
<keyword evidence="2" id="KW-1185">Reference proteome</keyword>
<dbReference type="OMA" id="RYLSPMY"/>
<evidence type="ECO:0000313" key="2">
    <source>
        <dbReference type="Proteomes" id="UP000008281"/>
    </source>
</evidence>
<proteinExistence type="predicted"/>
<dbReference type="Pfam" id="PF07203">
    <property type="entry name" value="DUF1412"/>
    <property type="match status" value="1"/>
</dbReference>
<organism evidence="2">
    <name type="scientific">Caenorhabditis remanei</name>
    <name type="common">Caenorhabditis vulgaris</name>
    <dbReference type="NCBI Taxonomy" id="31234"/>
    <lineage>
        <taxon>Eukaryota</taxon>
        <taxon>Metazoa</taxon>
        <taxon>Ecdysozoa</taxon>
        <taxon>Nematoda</taxon>
        <taxon>Chromadorea</taxon>
        <taxon>Rhabditida</taxon>
        <taxon>Rhabditina</taxon>
        <taxon>Rhabditomorpha</taxon>
        <taxon>Rhabditoidea</taxon>
        <taxon>Rhabditidae</taxon>
        <taxon>Peloderinae</taxon>
        <taxon>Caenorhabditis</taxon>
    </lineage>
</organism>
<dbReference type="RefSeq" id="XP_003099894.2">
    <property type="nucleotide sequence ID" value="XM_003099846.2"/>
</dbReference>
<gene>
    <name evidence="1" type="ORF">CRE_24568</name>
</gene>
<name>E3MV73_CAERE</name>
<protein>
    <submittedName>
        <fullName evidence="1">Uncharacterized protein</fullName>
    </submittedName>
</protein>
<dbReference type="GeneID" id="9826186"/>
<dbReference type="InterPro" id="IPR009853">
    <property type="entry name" value="DUF1412"/>
</dbReference>